<dbReference type="EMBL" id="JAQQWI010000002">
    <property type="protein sequence ID" value="KAK8037624.1"/>
    <property type="molecule type" value="Genomic_DNA"/>
</dbReference>
<dbReference type="Pfam" id="PF20493">
    <property type="entry name" value="WD-like_fungi"/>
    <property type="match status" value="1"/>
</dbReference>
<sequence>MLTAKLTFTLAARAAIDPIATFQPSEGIEYLHSHDVNGTTLYYFGSPSNAETPPPSQQLHKRCGGNAVTCYYSHTISKPPACQSLLDSLKGSRVSLPKSPRSVCATSDGQQCCVSWADVANGITHGDLYTAGQKVYDQCINNWVIKGSGLARDVQLGSTCTTECVSNRATGCR</sequence>
<keyword evidence="3" id="KW-1185">Reference proteome</keyword>
<proteinExistence type="predicted"/>
<organism evidence="2 3">
    <name type="scientific">Apiospora marii</name>
    <dbReference type="NCBI Taxonomy" id="335849"/>
    <lineage>
        <taxon>Eukaryota</taxon>
        <taxon>Fungi</taxon>
        <taxon>Dikarya</taxon>
        <taxon>Ascomycota</taxon>
        <taxon>Pezizomycotina</taxon>
        <taxon>Sordariomycetes</taxon>
        <taxon>Xylariomycetidae</taxon>
        <taxon>Amphisphaeriales</taxon>
        <taxon>Apiosporaceae</taxon>
        <taxon>Apiospora</taxon>
    </lineage>
</organism>
<evidence type="ECO:0000259" key="1">
    <source>
        <dbReference type="Pfam" id="PF20493"/>
    </source>
</evidence>
<dbReference type="InterPro" id="IPR046925">
    <property type="entry name" value="WD-like_fungi"/>
</dbReference>
<accession>A0ABR1SV99</accession>
<evidence type="ECO:0000313" key="2">
    <source>
        <dbReference type="EMBL" id="KAK8037624.1"/>
    </source>
</evidence>
<reference evidence="2 3" key="1">
    <citation type="submission" date="2023-01" db="EMBL/GenBank/DDBJ databases">
        <title>Analysis of 21 Apiospora genomes using comparative genomics revels a genus with tremendous synthesis potential of carbohydrate active enzymes and secondary metabolites.</title>
        <authorList>
            <person name="Sorensen T."/>
        </authorList>
    </citation>
    <scope>NUCLEOTIDE SEQUENCE [LARGE SCALE GENOMIC DNA]</scope>
    <source>
        <strain evidence="2 3">CBS 20057</strain>
    </source>
</reference>
<dbReference type="Proteomes" id="UP001396898">
    <property type="component" value="Unassembled WGS sequence"/>
</dbReference>
<name>A0ABR1SV99_9PEZI</name>
<evidence type="ECO:0000313" key="3">
    <source>
        <dbReference type="Proteomes" id="UP001396898"/>
    </source>
</evidence>
<feature type="domain" description="WD-like" evidence="1">
    <location>
        <begin position="58"/>
        <end position="172"/>
    </location>
</feature>
<comment type="caution">
    <text evidence="2">The sequence shown here is derived from an EMBL/GenBank/DDBJ whole genome shotgun (WGS) entry which is preliminary data.</text>
</comment>
<gene>
    <name evidence="2" type="ORF">PG991_000970</name>
</gene>
<protein>
    <recommendedName>
        <fullName evidence="1">WD-like domain-containing protein</fullName>
    </recommendedName>
</protein>